<dbReference type="Gene3D" id="3.60.21.10">
    <property type="match status" value="1"/>
</dbReference>
<dbReference type="AlphaFoldDB" id="A0A1Y5TGL4"/>
<evidence type="ECO:0000313" key="3">
    <source>
        <dbReference type="Proteomes" id="UP000193307"/>
    </source>
</evidence>
<dbReference type="EC" id="3.1.3.16" evidence="2"/>
<dbReference type="GO" id="GO:0008803">
    <property type="term" value="F:bis(5'-nucleosyl)-tetraphosphatase (symmetrical) activity"/>
    <property type="evidence" value="ECO:0007669"/>
    <property type="project" value="TreeGrafter"/>
</dbReference>
<dbReference type="Pfam" id="PF00149">
    <property type="entry name" value="Metallophos"/>
    <property type="match status" value="1"/>
</dbReference>
<dbReference type="GO" id="GO:0005737">
    <property type="term" value="C:cytoplasm"/>
    <property type="evidence" value="ECO:0007669"/>
    <property type="project" value="TreeGrafter"/>
</dbReference>
<dbReference type="GO" id="GO:0110154">
    <property type="term" value="P:RNA decapping"/>
    <property type="evidence" value="ECO:0007669"/>
    <property type="project" value="TreeGrafter"/>
</dbReference>
<organism evidence="2 3">
    <name type="scientific">Pacificibacter marinus</name>
    <dbReference type="NCBI Taxonomy" id="658057"/>
    <lineage>
        <taxon>Bacteria</taxon>
        <taxon>Pseudomonadati</taxon>
        <taxon>Pseudomonadota</taxon>
        <taxon>Alphaproteobacteria</taxon>
        <taxon>Rhodobacterales</taxon>
        <taxon>Roseobacteraceae</taxon>
        <taxon>Pacificibacter</taxon>
    </lineage>
</organism>
<dbReference type="InterPro" id="IPR004843">
    <property type="entry name" value="Calcineurin-like_PHP"/>
</dbReference>
<dbReference type="PANTHER" id="PTHR42850:SF4">
    <property type="entry name" value="ZINC-DEPENDENT ENDOPOLYPHOSPHATASE"/>
    <property type="match status" value="1"/>
</dbReference>
<name>A0A1Y5TGL4_9RHOB</name>
<evidence type="ECO:0000259" key="1">
    <source>
        <dbReference type="Pfam" id="PF00149"/>
    </source>
</evidence>
<dbReference type="GO" id="GO:0004722">
    <property type="term" value="F:protein serine/threonine phosphatase activity"/>
    <property type="evidence" value="ECO:0007669"/>
    <property type="project" value="UniProtKB-EC"/>
</dbReference>
<dbReference type="Proteomes" id="UP000193307">
    <property type="component" value="Unassembled WGS sequence"/>
</dbReference>
<dbReference type="InterPro" id="IPR029052">
    <property type="entry name" value="Metallo-depent_PP-like"/>
</dbReference>
<dbReference type="EMBL" id="FWFW01000011">
    <property type="protein sequence ID" value="SLN59937.1"/>
    <property type="molecule type" value="Genomic_DNA"/>
</dbReference>
<dbReference type="OrthoDB" id="9807890at2"/>
<accession>A0A1Y5TGL4</accession>
<feature type="domain" description="Calcineurin-like phosphoesterase" evidence="1">
    <location>
        <begin position="42"/>
        <end position="230"/>
    </location>
</feature>
<dbReference type="SUPFAM" id="SSF56300">
    <property type="entry name" value="Metallo-dependent phosphatases"/>
    <property type="match status" value="1"/>
</dbReference>
<evidence type="ECO:0000313" key="2">
    <source>
        <dbReference type="EMBL" id="SLN59937.1"/>
    </source>
</evidence>
<gene>
    <name evidence="2" type="primary">pphA</name>
    <name evidence="2" type="ORF">PAM7971_03090</name>
</gene>
<reference evidence="2 3" key="1">
    <citation type="submission" date="2017-03" db="EMBL/GenBank/DDBJ databases">
        <authorList>
            <person name="Afonso C.L."/>
            <person name="Miller P.J."/>
            <person name="Scott M.A."/>
            <person name="Spackman E."/>
            <person name="Goraichik I."/>
            <person name="Dimitrov K.M."/>
            <person name="Suarez D.L."/>
            <person name="Swayne D.E."/>
        </authorList>
    </citation>
    <scope>NUCLEOTIDE SEQUENCE [LARGE SCALE GENOMIC DNA]</scope>
    <source>
        <strain evidence="2 3">CECT 7971</strain>
    </source>
</reference>
<dbReference type="RefSeq" id="WP_085850192.1">
    <property type="nucleotide sequence ID" value="NZ_FNZV01000011.1"/>
</dbReference>
<dbReference type="InterPro" id="IPR050126">
    <property type="entry name" value="Ap4A_hydrolase"/>
</dbReference>
<dbReference type="STRING" id="658057.SAMN04488032_111133"/>
<dbReference type="PANTHER" id="PTHR42850">
    <property type="entry name" value="METALLOPHOSPHOESTERASE"/>
    <property type="match status" value="1"/>
</dbReference>
<proteinExistence type="predicted"/>
<sequence>MSWWKRVLLGAAPQSETSGSAHRPKRMLRKLSRETAPSVTYAVGDIHGQLDLYKKLEQKIVEDAKSFEGQALVVLLGDMIDRGPKSAQLIEHLLMPPPEGITRLCLRGNHEDMFLQALETLSGIRDWVAWGGSETLASYGIHPDPEQNYEFSSADWGKKLAANIPHSHRLFLQNTPVCLSLPKWFFSHAGINPDHALEDQKKDDLIWGVSGAEGGQVFSKRLIHGHIPVAAAEITPNAINLDTGAYFSGLLTSVRLVEGQEPTLISASLKDKEPVDISAVDSTDV</sequence>
<keyword evidence="2" id="KW-0378">Hydrolase</keyword>
<protein>
    <submittedName>
        <fullName evidence="2">Serine/threonine-protein phosphatase 1</fullName>
        <ecNumber evidence="2">3.1.3.16</ecNumber>
    </submittedName>
</protein>
<keyword evidence="3" id="KW-1185">Reference proteome</keyword>